<dbReference type="SUPFAM" id="SSF48403">
    <property type="entry name" value="Ankyrin repeat"/>
    <property type="match status" value="1"/>
</dbReference>
<dbReference type="OrthoDB" id="539213at2759"/>
<dbReference type="Gene3D" id="1.25.40.20">
    <property type="entry name" value="Ankyrin repeat-containing domain"/>
    <property type="match status" value="1"/>
</dbReference>
<dbReference type="SMART" id="SM00248">
    <property type="entry name" value="ANK"/>
    <property type="match status" value="1"/>
</dbReference>
<protein>
    <submittedName>
        <fullName evidence="2">Uncharacterized protein</fullName>
    </submittedName>
</protein>
<dbReference type="RefSeq" id="XP_013428558.1">
    <property type="nucleotide sequence ID" value="XM_013573104.1"/>
</dbReference>
<reference evidence="2 3" key="1">
    <citation type="journal article" date="2014" name="BMC Genomics">
        <title>Genome sequencing of four Aureobasidium pullulans varieties: biotechnological potential, stress tolerance, and description of new species.</title>
        <authorList>
            <person name="Gostin Ar C."/>
            <person name="Ohm R.A."/>
            <person name="Kogej T."/>
            <person name="Sonjak S."/>
            <person name="Turk M."/>
            <person name="Zajc J."/>
            <person name="Zalar P."/>
            <person name="Grube M."/>
            <person name="Sun H."/>
            <person name="Han J."/>
            <person name="Sharma A."/>
            <person name="Chiniquy J."/>
            <person name="Ngan C.Y."/>
            <person name="Lipzen A."/>
            <person name="Barry K."/>
            <person name="Grigoriev I.V."/>
            <person name="Gunde-Cimerman N."/>
        </authorList>
    </citation>
    <scope>NUCLEOTIDE SEQUENCE [LARGE SCALE GENOMIC DNA]</scope>
    <source>
        <strain evidence="2 3">CBS 147.97</strain>
    </source>
</reference>
<dbReference type="InterPro" id="IPR002110">
    <property type="entry name" value="Ankyrin_rpt"/>
</dbReference>
<name>A0A074WWS6_9PEZI</name>
<feature type="repeat" description="ANK" evidence="1">
    <location>
        <begin position="49"/>
        <end position="77"/>
    </location>
</feature>
<dbReference type="PANTHER" id="PTHR24157:SF3">
    <property type="entry name" value="ANKYRIN REPEAT, SAM AND BASIC LEUCINE ZIPPER DOMAIN-CONTAINING PROTEIN 1"/>
    <property type="match status" value="1"/>
</dbReference>
<proteinExistence type="predicted"/>
<dbReference type="GeneID" id="25410108"/>
<dbReference type="HOGENOM" id="CLU_000134_45_11_1"/>
<keyword evidence="1" id="KW-0040">ANK repeat</keyword>
<dbReference type="EMBL" id="KL584707">
    <property type="protein sequence ID" value="KEQ74202.1"/>
    <property type="molecule type" value="Genomic_DNA"/>
</dbReference>
<dbReference type="Proteomes" id="UP000027730">
    <property type="component" value="Unassembled WGS sequence"/>
</dbReference>
<evidence type="ECO:0000256" key="1">
    <source>
        <dbReference type="PROSITE-ProRule" id="PRU00023"/>
    </source>
</evidence>
<dbReference type="Pfam" id="PF12796">
    <property type="entry name" value="Ank_2"/>
    <property type="match status" value="1"/>
</dbReference>
<evidence type="ECO:0000313" key="2">
    <source>
        <dbReference type="EMBL" id="KEQ74202.1"/>
    </source>
</evidence>
<evidence type="ECO:0000313" key="3">
    <source>
        <dbReference type="Proteomes" id="UP000027730"/>
    </source>
</evidence>
<keyword evidence="3" id="KW-1185">Reference proteome</keyword>
<dbReference type="PANTHER" id="PTHR24157">
    <property type="entry name" value="ANKYRIN REPEAT, SAM AND BASIC LEUCINE ZIPPER DOMAIN-CONTAINING PROTEIN 1"/>
    <property type="match status" value="1"/>
</dbReference>
<dbReference type="PROSITE" id="PS50088">
    <property type="entry name" value="ANK_REPEAT"/>
    <property type="match status" value="2"/>
</dbReference>
<dbReference type="InterPro" id="IPR036770">
    <property type="entry name" value="Ankyrin_rpt-contain_sf"/>
</dbReference>
<feature type="non-terminal residue" evidence="2">
    <location>
        <position position="77"/>
    </location>
</feature>
<gene>
    <name evidence="2" type="ORF">M436DRAFT_44263</name>
</gene>
<sequence length="77" mass="7907">MLIKGGASLNCFVPEKFGTPLYAASKFGHLAVVEYLIEQDADPNIICGTSGSALLASVQGDHAEVVNALIACGADVN</sequence>
<organism evidence="2 3">
    <name type="scientific">Aureobasidium namibiae CBS 147.97</name>
    <dbReference type="NCBI Taxonomy" id="1043004"/>
    <lineage>
        <taxon>Eukaryota</taxon>
        <taxon>Fungi</taxon>
        <taxon>Dikarya</taxon>
        <taxon>Ascomycota</taxon>
        <taxon>Pezizomycotina</taxon>
        <taxon>Dothideomycetes</taxon>
        <taxon>Dothideomycetidae</taxon>
        <taxon>Dothideales</taxon>
        <taxon>Saccotheciaceae</taxon>
        <taxon>Aureobasidium</taxon>
    </lineage>
</organism>
<feature type="repeat" description="ANK" evidence="1">
    <location>
        <begin position="16"/>
        <end position="48"/>
    </location>
</feature>
<accession>A0A074WWS6</accession>
<dbReference type="AlphaFoldDB" id="A0A074WWS6"/>
<dbReference type="PROSITE" id="PS50297">
    <property type="entry name" value="ANK_REP_REGION"/>
    <property type="match status" value="2"/>
</dbReference>